<keyword evidence="2" id="KW-1185">Reference proteome</keyword>
<dbReference type="Proteomes" id="UP001056201">
    <property type="component" value="Chromosome 1"/>
</dbReference>
<protein>
    <submittedName>
        <fullName evidence="1">Uncharacterized protein</fullName>
    </submittedName>
</protein>
<proteinExistence type="predicted"/>
<evidence type="ECO:0000313" key="2">
    <source>
        <dbReference type="Proteomes" id="UP001056201"/>
    </source>
</evidence>
<reference evidence="1" key="1">
    <citation type="submission" date="2022-05" db="EMBL/GenBank/DDBJ databases">
        <title>An RpoN-dependent PEP-CTERM gene is involved in floc formation of an Aquincola tertiaricarbonis strain.</title>
        <authorList>
            <person name="Qiu D."/>
            <person name="Xia M."/>
        </authorList>
    </citation>
    <scope>NUCLEOTIDE SEQUENCE</scope>
    <source>
        <strain evidence="1">RN12</strain>
    </source>
</reference>
<sequence>MKMAATASAGIGRQDPCQERRGNWWCSLSPCLAGKGTRIVLAHYTPEQIAFIQERRERIVEWPRIGTVPDAVVMIEKGEGSFSGCLRDLKRLHTNIADYAWFGNQDLATFKLNSYVVAKFIYMIAKTTGEEGVMHEAEYFYALLSDHEPVIQWMMRQPPTPSCSSSACSIPIRTSTTTTS</sequence>
<organism evidence="1 2">
    <name type="scientific">Aquincola tertiaricarbonis</name>
    <dbReference type="NCBI Taxonomy" id="391953"/>
    <lineage>
        <taxon>Bacteria</taxon>
        <taxon>Pseudomonadati</taxon>
        <taxon>Pseudomonadota</taxon>
        <taxon>Betaproteobacteria</taxon>
        <taxon>Burkholderiales</taxon>
        <taxon>Sphaerotilaceae</taxon>
        <taxon>Aquincola</taxon>
    </lineage>
</organism>
<gene>
    <name evidence="1" type="ORF">MW290_02200</name>
</gene>
<accession>A0ABY4S878</accession>
<evidence type="ECO:0000313" key="1">
    <source>
        <dbReference type="EMBL" id="URI07454.1"/>
    </source>
</evidence>
<dbReference type="EMBL" id="CP097635">
    <property type="protein sequence ID" value="URI07454.1"/>
    <property type="molecule type" value="Genomic_DNA"/>
</dbReference>
<name>A0ABY4S878_AQUTE</name>